<keyword evidence="4" id="KW-1185">Reference proteome</keyword>
<dbReference type="NCBIfam" id="NF033542">
    <property type="entry name" value="transpos_IS110"/>
    <property type="match status" value="1"/>
</dbReference>
<feature type="domain" description="Transposase IS116/IS110/IS902 C-terminal" evidence="2">
    <location>
        <begin position="232"/>
        <end position="315"/>
    </location>
</feature>
<organism evidence="3 4">
    <name type="scientific">Leptospirillum ferrodiazotrophum</name>
    <dbReference type="NCBI Taxonomy" id="412449"/>
    <lineage>
        <taxon>Bacteria</taxon>
        <taxon>Pseudomonadati</taxon>
        <taxon>Nitrospirota</taxon>
        <taxon>Nitrospiria</taxon>
        <taxon>Nitrospirales</taxon>
        <taxon>Nitrospiraceae</taxon>
        <taxon>Leptospirillum</taxon>
    </lineage>
</organism>
<dbReference type="InterPro" id="IPR003346">
    <property type="entry name" value="Transposase_20"/>
</dbReference>
<dbReference type="EMBL" id="GG693851">
    <property type="protein sequence ID" value="EES53999.1"/>
    <property type="molecule type" value="Genomic_DNA"/>
</dbReference>
<dbReference type="GO" id="GO:0006313">
    <property type="term" value="P:DNA transposition"/>
    <property type="evidence" value="ECO:0007669"/>
    <property type="project" value="InterPro"/>
</dbReference>
<dbReference type="GO" id="GO:0004803">
    <property type="term" value="F:transposase activity"/>
    <property type="evidence" value="ECO:0007669"/>
    <property type="project" value="InterPro"/>
</dbReference>
<reference evidence="3 4" key="1">
    <citation type="journal article" date="2009" name="Appl. Environ. Microbiol.">
        <title>Community genomic and proteomic analyses of chemoautotrophic iron-oxidizing "Leptospirillum rubarum" (Group II) and "Leptospirillum ferrodiazotrophum" (Group III) bacteria in acid mine drainage biofilms.</title>
        <authorList>
            <person name="Goltsman D.S."/>
            <person name="Denef V.J."/>
            <person name="Singer S.W."/>
            <person name="VerBerkmoes N.C."/>
            <person name="Lefsrud M."/>
            <person name="Mueller R.S."/>
            <person name="Dick G.J."/>
            <person name="Sun C.L."/>
            <person name="Wheeler K.E."/>
            <person name="Zemla A."/>
            <person name="Baker B.J."/>
            <person name="Hauser L."/>
            <person name="Land M."/>
            <person name="Shah M.B."/>
            <person name="Thelen M.P."/>
            <person name="Hettich R.L."/>
            <person name="Banfield J.F."/>
        </authorList>
    </citation>
    <scope>NUCLEOTIDE SEQUENCE [LARGE SCALE GENOMIC DNA]</scope>
</reference>
<evidence type="ECO:0000259" key="2">
    <source>
        <dbReference type="Pfam" id="PF02371"/>
    </source>
</evidence>
<dbReference type="PANTHER" id="PTHR33055">
    <property type="entry name" value="TRANSPOSASE FOR INSERTION SEQUENCE ELEMENT IS1111A"/>
    <property type="match status" value="1"/>
</dbReference>
<dbReference type="InterPro" id="IPR047650">
    <property type="entry name" value="Transpos_IS110"/>
</dbReference>
<dbReference type="Proteomes" id="UP000009374">
    <property type="component" value="Unassembled WGS sequence"/>
</dbReference>
<evidence type="ECO:0000256" key="1">
    <source>
        <dbReference type="SAM" id="MobiDB-lite"/>
    </source>
</evidence>
<accession>C6HTN4</accession>
<evidence type="ECO:0000313" key="4">
    <source>
        <dbReference type="Proteomes" id="UP000009374"/>
    </source>
</evidence>
<gene>
    <name evidence="3" type="ORF">UBAL3_24060017</name>
</gene>
<dbReference type="PANTHER" id="PTHR33055:SF13">
    <property type="entry name" value="TRANSPOSASE"/>
    <property type="match status" value="1"/>
</dbReference>
<dbReference type="GO" id="GO:0003677">
    <property type="term" value="F:DNA binding"/>
    <property type="evidence" value="ECO:0007669"/>
    <property type="project" value="InterPro"/>
</dbReference>
<proteinExistence type="predicted"/>
<evidence type="ECO:0000313" key="3">
    <source>
        <dbReference type="EMBL" id="EES53999.1"/>
    </source>
</evidence>
<name>C6HTN4_9BACT</name>
<dbReference type="Pfam" id="PF02371">
    <property type="entry name" value="Transposase_20"/>
    <property type="match status" value="1"/>
</dbReference>
<dbReference type="AlphaFoldDB" id="C6HTN4"/>
<feature type="region of interest" description="Disordered" evidence="1">
    <location>
        <begin position="1"/>
        <end position="21"/>
    </location>
</feature>
<protein>
    <submittedName>
        <fullName evidence="3">Probable transposase</fullName>
    </submittedName>
</protein>
<sequence length="385" mass="41128">MPDPEGGDGVDGGLLDPGVRHPGDGGFRCDAGERAACEERVGAEVGCLGLPVDPEPHSFGLLTGAFRPKLEIVAFRSLMRTRDNLVGDQSHQIQLIQKAYTEMNMPLQNVPSDIGGVSGMAITRAIIAGERDPKKLAALFDVRVQATAEEVAGAFLGEWLPEQIMAMTCALGIYDAYTTQIAACDQMIEAQLAKMERHEVPAETKRVVARQTRNAPKFDVQIALHKMLGVDLTRVDGIGISTSLVMASEIGGDLSAFPSGKHFASWTGVSPGTRITGGKVISGKVPKSHNQVGQALRLAASSLKHSNSALGAYYRRMCAKLGKKSGIVATAHKLARIVYALLTKGQAYVDAGQAAFEESQKKRARKSLERRAKELGFTLVPTPAV</sequence>